<evidence type="ECO:0000256" key="6">
    <source>
        <dbReference type="ARBA" id="ARBA00023002"/>
    </source>
</evidence>
<dbReference type="GO" id="GO:0046654">
    <property type="term" value="P:tetrahydrofolate biosynthetic process"/>
    <property type="evidence" value="ECO:0007669"/>
    <property type="project" value="InterPro"/>
</dbReference>
<dbReference type="GO" id="GO:0006730">
    <property type="term" value="P:one-carbon metabolic process"/>
    <property type="evidence" value="ECO:0007669"/>
    <property type="project" value="UniProtKB-KW"/>
</dbReference>
<evidence type="ECO:0000256" key="1">
    <source>
        <dbReference type="ARBA" id="ARBA00004903"/>
    </source>
</evidence>
<dbReference type="Gene3D" id="3.40.430.10">
    <property type="entry name" value="Dihydrofolate Reductase, subunit A"/>
    <property type="match status" value="1"/>
</dbReference>
<dbReference type="Proteomes" id="UP001165120">
    <property type="component" value="Unassembled WGS sequence"/>
</dbReference>
<dbReference type="GO" id="GO:0046655">
    <property type="term" value="P:folic acid metabolic process"/>
    <property type="evidence" value="ECO:0007669"/>
    <property type="project" value="TreeGrafter"/>
</dbReference>
<gene>
    <name evidence="9" type="ORF">Cboi02_000059600</name>
</gene>
<dbReference type="InterPro" id="IPR017925">
    <property type="entry name" value="DHFR_CS"/>
</dbReference>
<accession>A0A9W6SXY4</accession>
<dbReference type="InterPro" id="IPR001796">
    <property type="entry name" value="DHFR_dom"/>
</dbReference>
<evidence type="ECO:0000256" key="3">
    <source>
        <dbReference type="ARBA" id="ARBA00018886"/>
    </source>
</evidence>
<dbReference type="EMBL" id="BSXN01000112">
    <property type="protein sequence ID" value="GME67167.1"/>
    <property type="molecule type" value="Genomic_DNA"/>
</dbReference>
<dbReference type="CDD" id="cd00209">
    <property type="entry name" value="DHFR"/>
    <property type="match status" value="1"/>
</dbReference>
<keyword evidence="4" id="KW-0554">One-carbon metabolism</keyword>
<dbReference type="AlphaFoldDB" id="A0A9W6SXY4"/>
<dbReference type="PROSITE" id="PS51330">
    <property type="entry name" value="DHFR_2"/>
    <property type="match status" value="1"/>
</dbReference>
<comment type="similarity">
    <text evidence="7">Belongs to the dihydrofolate reductase family.</text>
</comment>
<dbReference type="GO" id="GO:0050661">
    <property type="term" value="F:NADP binding"/>
    <property type="evidence" value="ECO:0007669"/>
    <property type="project" value="InterPro"/>
</dbReference>
<dbReference type="PANTHER" id="PTHR48069">
    <property type="entry name" value="DIHYDROFOLATE REDUCTASE"/>
    <property type="match status" value="1"/>
</dbReference>
<organism evidence="9 10">
    <name type="scientific">Candida boidinii</name>
    <name type="common">Yeast</name>
    <dbReference type="NCBI Taxonomy" id="5477"/>
    <lineage>
        <taxon>Eukaryota</taxon>
        <taxon>Fungi</taxon>
        <taxon>Dikarya</taxon>
        <taxon>Ascomycota</taxon>
        <taxon>Saccharomycotina</taxon>
        <taxon>Pichiomycetes</taxon>
        <taxon>Pichiales</taxon>
        <taxon>Pichiaceae</taxon>
        <taxon>Ogataea</taxon>
        <taxon>Ogataea/Candida clade</taxon>
    </lineage>
</organism>
<evidence type="ECO:0000259" key="8">
    <source>
        <dbReference type="PROSITE" id="PS51330"/>
    </source>
</evidence>
<evidence type="ECO:0000256" key="4">
    <source>
        <dbReference type="ARBA" id="ARBA00022563"/>
    </source>
</evidence>
<evidence type="ECO:0000256" key="7">
    <source>
        <dbReference type="RuleBase" id="RU004474"/>
    </source>
</evidence>
<dbReference type="InterPro" id="IPR024072">
    <property type="entry name" value="DHFR-like_dom_sf"/>
</dbReference>
<dbReference type="InterPro" id="IPR012259">
    <property type="entry name" value="DHFR"/>
</dbReference>
<feature type="domain" description="DHFR" evidence="8">
    <location>
        <begin position="9"/>
        <end position="221"/>
    </location>
</feature>
<evidence type="ECO:0000313" key="10">
    <source>
        <dbReference type="Proteomes" id="UP001165120"/>
    </source>
</evidence>
<keyword evidence="6" id="KW-0560">Oxidoreductase</keyword>
<dbReference type="GO" id="GO:0046452">
    <property type="term" value="P:dihydrofolate metabolic process"/>
    <property type="evidence" value="ECO:0007669"/>
    <property type="project" value="TreeGrafter"/>
</dbReference>
<dbReference type="GO" id="GO:0005739">
    <property type="term" value="C:mitochondrion"/>
    <property type="evidence" value="ECO:0007669"/>
    <property type="project" value="TreeGrafter"/>
</dbReference>
<evidence type="ECO:0000313" key="9">
    <source>
        <dbReference type="EMBL" id="GME67167.1"/>
    </source>
</evidence>
<comment type="pathway">
    <text evidence="1">Cofactor biosynthesis; tetrahydrofolate biosynthesis; 5,6,7,8-tetrahydrofolate from 7,8-dihydrofolate: step 1/1.</text>
</comment>
<evidence type="ECO:0000256" key="2">
    <source>
        <dbReference type="ARBA" id="ARBA00012856"/>
    </source>
</evidence>
<dbReference type="Pfam" id="PF00186">
    <property type="entry name" value="DHFR_1"/>
    <property type="match status" value="1"/>
</dbReference>
<dbReference type="PANTHER" id="PTHR48069:SF3">
    <property type="entry name" value="DIHYDROFOLATE REDUCTASE"/>
    <property type="match status" value="1"/>
</dbReference>
<dbReference type="PRINTS" id="PR00070">
    <property type="entry name" value="DHFR"/>
</dbReference>
<evidence type="ECO:0000256" key="5">
    <source>
        <dbReference type="ARBA" id="ARBA00022857"/>
    </source>
</evidence>
<dbReference type="PROSITE" id="PS00075">
    <property type="entry name" value="DHFR_1"/>
    <property type="match status" value="1"/>
</dbReference>
<dbReference type="SUPFAM" id="SSF53597">
    <property type="entry name" value="Dihydrofolate reductase-like"/>
    <property type="match status" value="1"/>
</dbReference>
<comment type="caution">
    <text evidence="9">The sequence shown here is derived from an EMBL/GenBank/DDBJ whole genome shotgun (WGS) entry which is preliminary data.</text>
</comment>
<proteinExistence type="inferred from homology"/>
<protein>
    <recommendedName>
        <fullName evidence="3">Dihydrofolate reductase</fullName>
        <ecNumber evidence="2">1.5.1.3</ecNumber>
    </recommendedName>
</protein>
<name>A0A9W6SXY4_CANBO</name>
<dbReference type="GO" id="GO:0004146">
    <property type="term" value="F:dihydrofolate reductase activity"/>
    <property type="evidence" value="ECO:0007669"/>
    <property type="project" value="UniProtKB-EC"/>
</dbReference>
<keyword evidence="5" id="KW-0521">NADP</keyword>
<reference evidence="9" key="1">
    <citation type="submission" date="2023-04" db="EMBL/GenBank/DDBJ databases">
        <title>Candida boidinii NBRC 10035.</title>
        <authorList>
            <person name="Ichikawa N."/>
            <person name="Sato H."/>
            <person name="Tonouchi N."/>
        </authorList>
    </citation>
    <scope>NUCLEOTIDE SEQUENCE</scope>
    <source>
        <strain evidence="9">NBRC 10035</strain>
    </source>
</reference>
<sequence length="222" mass="25155">MSPSLSKPKVSIIVACLLPKYGIGYNGQLPWRLKKEMKYFKDITTKTQNPDKKNVLIMGRKTWESIPTKFRPLPGRVNIVLTRNLTKCKEDLKEELERVNNNTGSAPLLHVCDSLTNALDTIEMSGIEEVFIIGGAEIYNQLLLSNSNNIDQLLLTEVKHKDGESVDIPLDAFINIDKTIWSKSSTEALSKYLELKGLKDSFTLTGNEEANFVYDFTLWEKK</sequence>
<keyword evidence="10" id="KW-1185">Reference proteome</keyword>
<dbReference type="EC" id="1.5.1.3" evidence="2"/>